<comment type="caution">
    <text evidence="1">The sequence shown here is derived from an EMBL/GenBank/DDBJ whole genome shotgun (WGS) entry which is preliminary data.</text>
</comment>
<proteinExistence type="predicted"/>
<gene>
    <name evidence="1" type="ORF">J2851_001709</name>
</gene>
<protein>
    <submittedName>
        <fullName evidence="1">Uncharacterized protein</fullName>
    </submittedName>
</protein>
<organism evidence="1 2">
    <name type="scientific">Azospirillum rugosum</name>
    <dbReference type="NCBI Taxonomy" id="416170"/>
    <lineage>
        <taxon>Bacteria</taxon>
        <taxon>Pseudomonadati</taxon>
        <taxon>Pseudomonadota</taxon>
        <taxon>Alphaproteobacteria</taxon>
        <taxon>Rhodospirillales</taxon>
        <taxon>Azospirillaceae</taxon>
        <taxon>Azospirillum</taxon>
    </lineage>
</organism>
<reference evidence="1 2" key="1">
    <citation type="submission" date="2021-03" db="EMBL/GenBank/DDBJ databases">
        <title>Genomic Encyclopedia of Type Strains, Phase III (KMG-III): the genomes of soil and plant-associated and newly described type strains.</title>
        <authorList>
            <person name="Whitman W."/>
        </authorList>
    </citation>
    <scope>NUCLEOTIDE SEQUENCE [LARGE SCALE GENOMIC DNA]</scope>
    <source>
        <strain evidence="1 2">IMMIB AFH-6</strain>
    </source>
</reference>
<dbReference type="EMBL" id="JAGINP010000005">
    <property type="protein sequence ID" value="MBP2291948.1"/>
    <property type="molecule type" value="Genomic_DNA"/>
</dbReference>
<dbReference type="RefSeq" id="WP_209765695.1">
    <property type="nucleotide sequence ID" value="NZ_JAGINP010000005.1"/>
</dbReference>
<accession>A0ABS4SH90</accession>
<dbReference type="Proteomes" id="UP000781958">
    <property type="component" value="Unassembled WGS sequence"/>
</dbReference>
<evidence type="ECO:0000313" key="2">
    <source>
        <dbReference type="Proteomes" id="UP000781958"/>
    </source>
</evidence>
<keyword evidence="2" id="KW-1185">Reference proteome</keyword>
<evidence type="ECO:0000313" key="1">
    <source>
        <dbReference type="EMBL" id="MBP2291948.1"/>
    </source>
</evidence>
<name>A0ABS4SH90_9PROT</name>
<sequence length="87" mass="9999">MDAELKTILTVLLDKVERIETTTLETRADVVRLEQRMGRFEDEQRQMKEMLGIVRMREIGRLDGRIDQLTLDVGLGRQSTANQPAAE</sequence>